<dbReference type="RefSeq" id="WP_012807784.1">
    <property type="nucleotide sequence ID" value="NZ_CP039375.1"/>
</dbReference>
<reference evidence="2 3" key="2">
    <citation type="submission" date="2019-04" db="EMBL/GenBank/DDBJ databases">
        <authorList>
            <person name="Yang S."/>
            <person name="Wei W."/>
        </authorList>
    </citation>
    <scope>NUCLEOTIDE SEQUENCE [LARGE SCALE GENOMIC DNA]</scope>
    <source>
        <strain evidence="3">ZP60</strain>
    </source>
</reference>
<dbReference type="KEGG" id="halz:E5139_04560"/>
<gene>
    <name evidence="2" type="ORF">E5139_04560</name>
</gene>
<evidence type="ECO:0000256" key="1">
    <source>
        <dbReference type="SAM" id="MobiDB-lite"/>
    </source>
</evidence>
<proteinExistence type="predicted"/>
<dbReference type="OMA" id="YYDAYEP"/>
<accession>A0A4D6KAP1</accession>
<name>A0A4D6KAP1_9EURY</name>
<dbReference type="AlphaFoldDB" id="A0A4D6KAP1"/>
<dbReference type="EMBL" id="CP039375">
    <property type="protein sequence ID" value="QCD64944.1"/>
    <property type="molecule type" value="Genomic_DNA"/>
</dbReference>
<sequence>MADRLPSDHEAVETRRVEVASVGRTDRPRIELPADLDVAAGDVIECVLDGEQYHARVETTLDGEPMLQHAADNRRLAREGDGENRLVEWFADSDCAIGGSVHLDVVTAGYTYGLRTPGSRVVYTATDSPDDSLASIADDLGE</sequence>
<dbReference type="Pfam" id="PF23424">
    <property type="entry name" value="DUF7112"/>
    <property type="match status" value="1"/>
</dbReference>
<reference evidence="2 3" key="1">
    <citation type="submission" date="2019-04" db="EMBL/GenBank/DDBJ databases">
        <title>Complete genome sequence of Arthrobacter sp. ZXY-2 associated with effective atrazine degradation and salt adaptation.</title>
        <authorList>
            <person name="Zhao X."/>
        </authorList>
    </citation>
    <scope>NUCLEOTIDE SEQUENCE [LARGE SCALE GENOMIC DNA]</scope>
    <source>
        <strain evidence="3">ZP60</strain>
    </source>
</reference>
<evidence type="ECO:0000313" key="3">
    <source>
        <dbReference type="Proteomes" id="UP000297053"/>
    </source>
</evidence>
<organism evidence="2 3">
    <name type="scientific">Halomicrobium mukohataei</name>
    <dbReference type="NCBI Taxonomy" id="57705"/>
    <lineage>
        <taxon>Archaea</taxon>
        <taxon>Methanobacteriati</taxon>
        <taxon>Methanobacteriota</taxon>
        <taxon>Stenosarchaea group</taxon>
        <taxon>Halobacteria</taxon>
        <taxon>Halobacteriales</taxon>
        <taxon>Haloarculaceae</taxon>
        <taxon>Halomicrobium</taxon>
    </lineage>
</organism>
<feature type="region of interest" description="Disordered" evidence="1">
    <location>
        <begin position="1"/>
        <end position="22"/>
    </location>
</feature>
<dbReference type="Proteomes" id="UP000297053">
    <property type="component" value="Chromosome"/>
</dbReference>
<dbReference type="InterPro" id="IPR055536">
    <property type="entry name" value="DUF7112"/>
</dbReference>
<evidence type="ECO:0000313" key="2">
    <source>
        <dbReference type="EMBL" id="QCD64944.1"/>
    </source>
</evidence>
<protein>
    <submittedName>
        <fullName evidence="2">Uncharacterized protein</fullName>
    </submittedName>
</protein>
<dbReference type="GeneID" id="42178182"/>